<keyword evidence="6" id="KW-1185">Reference proteome</keyword>
<evidence type="ECO:0000256" key="1">
    <source>
        <dbReference type="ARBA" id="ARBA00023015"/>
    </source>
</evidence>
<evidence type="ECO:0000313" key="5">
    <source>
        <dbReference type="EMBL" id="GGJ05709.1"/>
    </source>
</evidence>
<keyword evidence="3" id="KW-0804">Transcription</keyword>
<dbReference type="Proteomes" id="UP000637695">
    <property type="component" value="Unassembled WGS sequence"/>
</dbReference>
<keyword evidence="2" id="KW-0238">DNA-binding</keyword>
<sequence length="248" mass="27048">MAGGSRCRQPLYAQVAEEMRALIEAGVYGPGDRLPPLPELAVRFGCSRATVREALGTLRGQGLVEFRPGDGTYVKRVVVESWMKPLEAAILLGQNHVEQLLGLAIAVLAGVAWTAARNHRRLDTGLLAARLFDLECADPLDETAISAELAFYLALAEAIAQPVFENTVRVLQEVLRSSLRAGKDARRRFLGVDACRAVYDAVVRGDPAAARDAVYAYGEALMRHLANERVRAARRPLVHHRHEPAGPL</sequence>
<dbReference type="GO" id="GO:0003677">
    <property type="term" value="F:DNA binding"/>
    <property type="evidence" value="ECO:0007669"/>
    <property type="project" value="UniProtKB-KW"/>
</dbReference>
<evidence type="ECO:0000256" key="2">
    <source>
        <dbReference type="ARBA" id="ARBA00023125"/>
    </source>
</evidence>
<dbReference type="Gene3D" id="1.10.10.10">
    <property type="entry name" value="Winged helix-like DNA-binding domain superfamily/Winged helix DNA-binding domain"/>
    <property type="match status" value="1"/>
</dbReference>
<gene>
    <name evidence="5" type="ORF">GCM10010885_13570</name>
</gene>
<dbReference type="GO" id="GO:0003700">
    <property type="term" value="F:DNA-binding transcription factor activity"/>
    <property type="evidence" value="ECO:0007669"/>
    <property type="project" value="InterPro"/>
</dbReference>
<dbReference type="PRINTS" id="PR00035">
    <property type="entry name" value="HTHGNTR"/>
</dbReference>
<dbReference type="InterPro" id="IPR008920">
    <property type="entry name" value="TF_FadR/GntR_C"/>
</dbReference>
<dbReference type="EMBL" id="BMOY01000018">
    <property type="protein sequence ID" value="GGJ05709.1"/>
    <property type="molecule type" value="Genomic_DNA"/>
</dbReference>
<accession>A0A917KC82</accession>
<evidence type="ECO:0000256" key="3">
    <source>
        <dbReference type="ARBA" id="ARBA00023163"/>
    </source>
</evidence>
<dbReference type="Pfam" id="PF07729">
    <property type="entry name" value="FCD"/>
    <property type="match status" value="1"/>
</dbReference>
<reference evidence="5" key="2">
    <citation type="submission" date="2020-09" db="EMBL/GenBank/DDBJ databases">
        <authorList>
            <person name="Sun Q."/>
            <person name="Ohkuma M."/>
        </authorList>
    </citation>
    <scope>NUCLEOTIDE SEQUENCE</scope>
    <source>
        <strain evidence="5">JCM 18487</strain>
    </source>
</reference>
<dbReference type="AlphaFoldDB" id="A0A917KC82"/>
<dbReference type="CDD" id="cd07377">
    <property type="entry name" value="WHTH_GntR"/>
    <property type="match status" value="1"/>
</dbReference>
<dbReference type="PROSITE" id="PS50949">
    <property type="entry name" value="HTH_GNTR"/>
    <property type="match status" value="1"/>
</dbReference>
<reference evidence="5" key="1">
    <citation type="journal article" date="2014" name="Int. J. Syst. Evol. Microbiol.">
        <title>Complete genome sequence of Corynebacterium casei LMG S-19264T (=DSM 44701T), isolated from a smear-ripened cheese.</title>
        <authorList>
            <consortium name="US DOE Joint Genome Institute (JGI-PGF)"/>
            <person name="Walter F."/>
            <person name="Albersmeier A."/>
            <person name="Kalinowski J."/>
            <person name="Ruckert C."/>
        </authorList>
    </citation>
    <scope>NUCLEOTIDE SEQUENCE</scope>
    <source>
        <strain evidence="5">JCM 18487</strain>
    </source>
</reference>
<dbReference type="Gene3D" id="1.20.120.530">
    <property type="entry name" value="GntR ligand-binding domain-like"/>
    <property type="match status" value="1"/>
</dbReference>
<dbReference type="InterPro" id="IPR036390">
    <property type="entry name" value="WH_DNA-bd_sf"/>
</dbReference>
<evidence type="ECO:0000259" key="4">
    <source>
        <dbReference type="PROSITE" id="PS50949"/>
    </source>
</evidence>
<evidence type="ECO:0000313" key="6">
    <source>
        <dbReference type="Proteomes" id="UP000637695"/>
    </source>
</evidence>
<dbReference type="InterPro" id="IPR011711">
    <property type="entry name" value="GntR_C"/>
</dbReference>
<protein>
    <submittedName>
        <fullName evidence="5">GntR family transcriptional regulator</fullName>
    </submittedName>
</protein>
<proteinExistence type="predicted"/>
<feature type="domain" description="HTH gntR-type" evidence="4">
    <location>
        <begin position="9"/>
        <end position="77"/>
    </location>
</feature>
<dbReference type="RefSeq" id="WP_229776569.1">
    <property type="nucleotide sequence ID" value="NZ_BMOY01000018.1"/>
</dbReference>
<dbReference type="SMART" id="SM00345">
    <property type="entry name" value="HTH_GNTR"/>
    <property type="match status" value="1"/>
</dbReference>
<name>A0A917KC82_9BACL</name>
<dbReference type="InterPro" id="IPR000524">
    <property type="entry name" value="Tscrpt_reg_HTH_GntR"/>
</dbReference>
<dbReference type="SUPFAM" id="SSF48008">
    <property type="entry name" value="GntR ligand-binding domain-like"/>
    <property type="match status" value="1"/>
</dbReference>
<dbReference type="PANTHER" id="PTHR43537">
    <property type="entry name" value="TRANSCRIPTIONAL REGULATOR, GNTR FAMILY"/>
    <property type="match status" value="1"/>
</dbReference>
<dbReference type="Pfam" id="PF00392">
    <property type="entry name" value="GntR"/>
    <property type="match status" value="1"/>
</dbReference>
<comment type="caution">
    <text evidence="5">The sequence shown here is derived from an EMBL/GenBank/DDBJ whole genome shotgun (WGS) entry which is preliminary data.</text>
</comment>
<organism evidence="5 6">
    <name type="scientific">Alicyclobacillus cellulosilyticus</name>
    <dbReference type="NCBI Taxonomy" id="1003997"/>
    <lineage>
        <taxon>Bacteria</taxon>
        <taxon>Bacillati</taxon>
        <taxon>Bacillota</taxon>
        <taxon>Bacilli</taxon>
        <taxon>Bacillales</taxon>
        <taxon>Alicyclobacillaceae</taxon>
        <taxon>Alicyclobacillus</taxon>
    </lineage>
</organism>
<dbReference type="SUPFAM" id="SSF46785">
    <property type="entry name" value="Winged helix' DNA-binding domain"/>
    <property type="match status" value="1"/>
</dbReference>
<dbReference type="PANTHER" id="PTHR43537:SF5">
    <property type="entry name" value="UXU OPERON TRANSCRIPTIONAL REGULATOR"/>
    <property type="match status" value="1"/>
</dbReference>
<dbReference type="InterPro" id="IPR036388">
    <property type="entry name" value="WH-like_DNA-bd_sf"/>
</dbReference>
<keyword evidence="1" id="KW-0805">Transcription regulation</keyword>